<keyword evidence="5 11" id="KW-0028">Amino-acid biosynthesis</keyword>
<dbReference type="GO" id="GO:0016829">
    <property type="term" value="F:lyase activity"/>
    <property type="evidence" value="ECO:0007669"/>
    <property type="project" value="UniProtKB-KW"/>
</dbReference>
<dbReference type="EC" id="4.3.2.10" evidence="4"/>
<keyword evidence="13" id="KW-1185">Reference proteome</keyword>
<dbReference type="EMBL" id="WODC01000002">
    <property type="protein sequence ID" value="MUM76953.1"/>
    <property type="molecule type" value="Genomic_DNA"/>
</dbReference>
<keyword evidence="7 12" id="KW-0456">Lyase</keyword>
<evidence type="ECO:0000256" key="7">
    <source>
        <dbReference type="ARBA" id="ARBA00023239"/>
    </source>
</evidence>
<evidence type="ECO:0000256" key="5">
    <source>
        <dbReference type="ARBA" id="ARBA00022605"/>
    </source>
</evidence>
<dbReference type="UniPathway" id="UPA00031">
    <property type="reaction ID" value="UER00010"/>
</dbReference>
<dbReference type="Pfam" id="PF00977">
    <property type="entry name" value="His_biosynth"/>
    <property type="match status" value="1"/>
</dbReference>
<protein>
    <recommendedName>
        <fullName evidence="4">imidazole glycerol-phosphate synthase</fullName>
        <ecNumber evidence="4">4.3.2.10</ecNumber>
    </recommendedName>
    <alternativeName>
        <fullName evidence="9">IGP synthase cyclase subunit</fullName>
    </alternativeName>
</protein>
<dbReference type="PANTHER" id="PTHR21235">
    <property type="entry name" value="IMIDAZOLE GLYCEROL PHOSPHATE SYNTHASE SUBUNIT HISF/H IGP SYNTHASE SUBUNIT HISF/H"/>
    <property type="match status" value="1"/>
</dbReference>
<reference evidence="12 13" key="1">
    <citation type="submission" date="2019-11" db="EMBL/GenBank/DDBJ databases">
        <title>Pseudodesulfovibrio alkaliphilus, sp. nov., an alkaliphilic sulfate-reducing bacteria from mud volcano of Taman peninsula, Russia.</title>
        <authorList>
            <person name="Frolova A."/>
            <person name="Merkel A.Y."/>
            <person name="Slobodkin A.I."/>
        </authorList>
    </citation>
    <scope>NUCLEOTIDE SEQUENCE [LARGE SCALE GENOMIC DNA]</scope>
    <source>
        <strain evidence="12 13">F-1</strain>
    </source>
</reference>
<comment type="caution">
    <text evidence="12">The sequence shown here is derived from an EMBL/GenBank/DDBJ whole genome shotgun (WGS) entry which is preliminary data.</text>
</comment>
<comment type="subunit">
    <text evidence="3">Heterodimer of HisH and HisF.</text>
</comment>
<name>A0A7K1KLJ7_9BACT</name>
<evidence type="ECO:0000256" key="9">
    <source>
        <dbReference type="ARBA" id="ARBA00030264"/>
    </source>
</evidence>
<comment type="pathway">
    <text evidence="1">Amino-acid biosynthesis; L-histidine biosynthesis; L-histidine from 5-phospho-alpha-D-ribose 1-diphosphate: step 5/9.</text>
</comment>
<dbReference type="InterPro" id="IPR006062">
    <property type="entry name" value="His_biosynth"/>
</dbReference>
<dbReference type="PANTHER" id="PTHR21235:SF2">
    <property type="entry name" value="IMIDAZOLE GLYCEROL PHOSPHATE SYNTHASE HISHF"/>
    <property type="match status" value="1"/>
</dbReference>
<evidence type="ECO:0000256" key="4">
    <source>
        <dbReference type="ARBA" id="ARBA00012809"/>
    </source>
</evidence>
<evidence type="ECO:0000256" key="11">
    <source>
        <dbReference type="RuleBase" id="RU003657"/>
    </source>
</evidence>
<dbReference type="Proteomes" id="UP000461162">
    <property type="component" value="Unassembled WGS sequence"/>
</dbReference>
<keyword evidence="6 11" id="KW-0368">Histidine biosynthesis</keyword>
<evidence type="ECO:0000256" key="6">
    <source>
        <dbReference type="ARBA" id="ARBA00023102"/>
    </source>
</evidence>
<evidence type="ECO:0000256" key="1">
    <source>
        <dbReference type="ARBA" id="ARBA00005091"/>
    </source>
</evidence>
<dbReference type="InterPro" id="IPR004651">
    <property type="entry name" value="HisF"/>
</dbReference>
<dbReference type="CDD" id="cd04731">
    <property type="entry name" value="HisF"/>
    <property type="match status" value="1"/>
</dbReference>
<accession>A0A7K1KLJ7</accession>
<dbReference type="InterPro" id="IPR013785">
    <property type="entry name" value="Aldolase_TIM"/>
</dbReference>
<comment type="catalytic activity">
    <reaction evidence="10">
        <text>5-[(5-phospho-1-deoxy-D-ribulos-1-ylimino)methylamino]-1-(5-phospho-beta-D-ribosyl)imidazole-4-carboxamide + L-glutamine = D-erythro-1-(imidazol-4-yl)glycerol 3-phosphate + 5-amino-1-(5-phospho-beta-D-ribosyl)imidazole-4-carboxamide + L-glutamate + H(+)</text>
        <dbReference type="Rhea" id="RHEA:24793"/>
        <dbReference type="ChEBI" id="CHEBI:15378"/>
        <dbReference type="ChEBI" id="CHEBI:29985"/>
        <dbReference type="ChEBI" id="CHEBI:58278"/>
        <dbReference type="ChEBI" id="CHEBI:58359"/>
        <dbReference type="ChEBI" id="CHEBI:58475"/>
        <dbReference type="ChEBI" id="CHEBI:58525"/>
        <dbReference type="EC" id="4.3.2.10"/>
    </reaction>
</comment>
<evidence type="ECO:0000313" key="13">
    <source>
        <dbReference type="Proteomes" id="UP000461162"/>
    </source>
</evidence>
<evidence type="ECO:0000256" key="8">
    <source>
        <dbReference type="ARBA" id="ARBA00025475"/>
    </source>
</evidence>
<dbReference type="InterPro" id="IPR011060">
    <property type="entry name" value="RibuloseP-bd_barrel"/>
</dbReference>
<evidence type="ECO:0000256" key="3">
    <source>
        <dbReference type="ARBA" id="ARBA00011152"/>
    </source>
</evidence>
<dbReference type="SUPFAM" id="SSF51366">
    <property type="entry name" value="Ribulose-phoshate binding barrel"/>
    <property type="match status" value="1"/>
</dbReference>
<gene>
    <name evidence="12" type="primary">hisF</name>
    <name evidence="12" type="ORF">GKC30_04820</name>
</gene>
<proteinExistence type="inferred from homology"/>
<dbReference type="GO" id="GO:0000107">
    <property type="term" value="F:imidazoleglycerol-phosphate synthase activity"/>
    <property type="evidence" value="ECO:0007669"/>
    <property type="project" value="InterPro"/>
</dbReference>
<sequence>MLKTRIIPTLLYRDYGLVKGVGFDSWRHVGSLMQSIKVYNMRNVDELLIVDIRATDDGRPPDFAWVDDFADECFMPLTVGGGVSKVDHVGKLLDVGADKIAMNTAAFENPTLIRQVAQKYGSQCAIVSIDFTRKNGFLEVVTHSGRQPRGTDLVEFAKIAEGNGAGEILLTSVELDGTMQGYDIDALTRVSNAVSIPVIASGGVGNPQHMLEAIRDGGATAVAAASIFHFTEQTPAECRAILRRAGIPVRKD</sequence>
<evidence type="ECO:0000256" key="2">
    <source>
        <dbReference type="ARBA" id="ARBA00009667"/>
    </source>
</evidence>
<organism evidence="12 13">
    <name type="scientific">Pseudodesulfovibrio alkaliphilus</name>
    <dbReference type="NCBI Taxonomy" id="2661613"/>
    <lineage>
        <taxon>Bacteria</taxon>
        <taxon>Pseudomonadati</taxon>
        <taxon>Thermodesulfobacteriota</taxon>
        <taxon>Desulfovibrionia</taxon>
        <taxon>Desulfovibrionales</taxon>
        <taxon>Desulfovibrionaceae</taxon>
    </lineage>
</organism>
<dbReference type="InterPro" id="IPR050064">
    <property type="entry name" value="IGPS_HisA/HisF"/>
</dbReference>
<evidence type="ECO:0000256" key="10">
    <source>
        <dbReference type="ARBA" id="ARBA00047838"/>
    </source>
</evidence>
<comment type="similarity">
    <text evidence="2 11">Belongs to the HisA/HisF family.</text>
</comment>
<evidence type="ECO:0000313" key="12">
    <source>
        <dbReference type="EMBL" id="MUM76953.1"/>
    </source>
</evidence>
<comment type="function">
    <text evidence="8">IGPS catalyzes the conversion of PRFAR and glutamine to IGP, AICAR and glutamate. The HisF subunit catalyzes the cyclization activity that produces IGP and AICAR from PRFAR using the ammonia provided by the HisH subunit.</text>
</comment>
<dbReference type="Gene3D" id="3.20.20.70">
    <property type="entry name" value="Aldolase class I"/>
    <property type="match status" value="1"/>
</dbReference>
<dbReference type="AlphaFoldDB" id="A0A7K1KLJ7"/>
<dbReference type="RefSeq" id="WP_155932629.1">
    <property type="nucleotide sequence ID" value="NZ_WODC01000002.1"/>
</dbReference>
<dbReference type="GO" id="GO:0000105">
    <property type="term" value="P:L-histidine biosynthetic process"/>
    <property type="evidence" value="ECO:0007669"/>
    <property type="project" value="UniProtKB-UniPathway"/>
</dbReference>